<dbReference type="VEuPathDB" id="FungiDB:I303_01378"/>
<dbReference type="OrthoDB" id="10321210at2759"/>
<sequence length="243" mass="26616">MFLTATAVLLFLKLSTAAVAPVCGATPGAPAENFHGCPDTSAHGESLIGVEILALSSISLIQLQCLYPNPSGSGYNYECNYQAAGTVDDGVLDFHPRSDNSANCRNYNFRGTPSPQSSPAPGMKKRDTKFDRPLFRCSESNRDNAGTVHDTDQTNVYRGAYQSTIYGDVVSYACSYRDYGASTYAICYYNDAGTLYHSSLNGFPDCPTLCTVTYTDRRRNEHPRIRNNQAKLKKRLAFPEPSL</sequence>
<keyword evidence="2" id="KW-0732">Signal</keyword>
<dbReference type="AlphaFoldDB" id="A0A1A6AHJ8"/>
<accession>A0A1A6AHJ8</accession>
<evidence type="ECO:0000256" key="1">
    <source>
        <dbReference type="SAM" id="MobiDB-lite"/>
    </source>
</evidence>
<dbReference type="KEGG" id="kdj:28965077"/>
<evidence type="ECO:0008006" key="6">
    <source>
        <dbReference type="Google" id="ProtNLM"/>
    </source>
</evidence>
<reference evidence="4" key="3">
    <citation type="submission" date="2024-02" db="EMBL/GenBank/DDBJ databases">
        <title>Comparative genomics of Cryptococcus and Kwoniella reveals pathogenesis evolution and contrasting modes of karyotype evolution via chromosome fusion or intercentromeric recombination.</title>
        <authorList>
            <person name="Coelho M.A."/>
            <person name="David-Palma M."/>
            <person name="Shea T."/>
            <person name="Bowers K."/>
            <person name="McGinley-Smith S."/>
            <person name="Mohammad A.W."/>
            <person name="Gnirke A."/>
            <person name="Yurkov A.M."/>
            <person name="Nowrousian M."/>
            <person name="Sun S."/>
            <person name="Cuomo C.A."/>
            <person name="Heitman J."/>
        </authorList>
    </citation>
    <scope>NUCLEOTIDE SEQUENCE</scope>
    <source>
        <strain evidence="4">CBS 10117</strain>
    </source>
</reference>
<dbReference type="EMBL" id="CP144530">
    <property type="protein sequence ID" value="WWC58825.1"/>
    <property type="molecule type" value="Genomic_DNA"/>
</dbReference>
<reference evidence="3" key="1">
    <citation type="submission" date="2013-07" db="EMBL/GenBank/DDBJ databases">
        <title>The Genome Sequence of Cryptococcus dejecticola CBS10117.</title>
        <authorList>
            <consortium name="The Broad Institute Genome Sequencing Platform"/>
            <person name="Cuomo C."/>
            <person name="Litvintseva A."/>
            <person name="Chen Y."/>
            <person name="Heitman J."/>
            <person name="Sun S."/>
            <person name="Springer D."/>
            <person name="Dromer F."/>
            <person name="Young S.K."/>
            <person name="Zeng Q."/>
            <person name="Gargeya S."/>
            <person name="Fitzgerald M."/>
            <person name="Abouelleil A."/>
            <person name="Alvarado L."/>
            <person name="Berlin A.M."/>
            <person name="Chapman S.B."/>
            <person name="Dewar J."/>
            <person name="Goldberg J."/>
            <person name="Griggs A."/>
            <person name="Gujja S."/>
            <person name="Hansen M."/>
            <person name="Howarth C."/>
            <person name="Imamovic A."/>
            <person name="Larimer J."/>
            <person name="McCowan C."/>
            <person name="Murphy C."/>
            <person name="Pearson M."/>
            <person name="Priest M."/>
            <person name="Roberts A."/>
            <person name="Saif S."/>
            <person name="Shea T."/>
            <person name="Sykes S."/>
            <person name="Wortman J."/>
            <person name="Nusbaum C."/>
            <person name="Birren B."/>
        </authorList>
    </citation>
    <scope>NUCLEOTIDE SEQUENCE [LARGE SCALE GENOMIC DNA]</scope>
    <source>
        <strain evidence="3">CBS 10117</strain>
    </source>
</reference>
<evidence type="ECO:0000313" key="3">
    <source>
        <dbReference type="EMBL" id="OBR89550.1"/>
    </source>
</evidence>
<dbReference type="GeneID" id="28965077"/>
<feature type="region of interest" description="Disordered" evidence="1">
    <location>
        <begin position="105"/>
        <end position="127"/>
    </location>
</feature>
<organism evidence="3">
    <name type="scientific">Kwoniella dejecticola CBS 10117</name>
    <dbReference type="NCBI Taxonomy" id="1296121"/>
    <lineage>
        <taxon>Eukaryota</taxon>
        <taxon>Fungi</taxon>
        <taxon>Dikarya</taxon>
        <taxon>Basidiomycota</taxon>
        <taxon>Agaricomycotina</taxon>
        <taxon>Tremellomycetes</taxon>
        <taxon>Tremellales</taxon>
        <taxon>Cryptococcaceae</taxon>
        <taxon>Kwoniella</taxon>
    </lineage>
</organism>
<proteinExistence type="predicted"/>
<name>A0A1A6AHJ8_9TREE</name>
<dbReference type="RefSeq" id="XP_018267392.1">
    <property type="nucleotide sequence ID" value="XM_018404738.1"/>
</dbReference>
<keyword evidence="5" id="KW-1185">Reference proteome</keyword>
<protein>
    <recommendedName>
        <fullName evidence="6">Ig-like domain-containing protein</fullName>
    </recommendedName>
</protein>
<evidence type="ECO:0000256" key="2">
    <source>
        <dbReference type="SAM" id="SignalP"/>
    </source>
</evidence>
<feature type="compositionally biased region" description="Polar residues" evidence="1">
    <location>
        <begin position="105"/>
        <end position="119"/>
    </location>
</feature>
<dbReference type="EMBL" id="KI894027">
    <property type="protein sequence ID" value="OBR89550.1"/>
    <property type="molecule type" value="Genomic_DNA"/>
</dbReference>
<feature type="signal peptide" evidence="2">
    <location>
        <begin position="1"/>
        <end position="17"/>
    </location>
</feature>
<dbReference type="Proteomes" id="UP000078595">
    <property type="component" value="Chromosome 1"/>
</dbReference>
<gene>
    <name evidence="3" type="ORF">I303_01378</name>
    <name evidence="4" type="ORF">I303_101369</name>
</gene>
<feature type="chain" id="PRO_5008342410" description="Ig-like domain-containing protein" evidence="2">
    <location>
        <begin position="18"/>
        <end position="243"/>
    </location>
</feature>
<evidence type="ECO:0000313" key="5">
    <source>
        <dbReference type="Proteomes" id="UP000078595"/>
    </source>
</evidence>
<reference evidence="4" key="2">
    <citation type="submission" date="2013-07" db="EMBL/GenBank/DDBJ databases">
        <authorList>
            <consortium name="The Broad Institute Genome Sequencing Platform"/>
            <person name="Cuomo C."/>
            <person name="Litvintseva A."/>
            <person name="Chen Y."/>
            <person name="Heitman J."/>
            <person name="Sun S."/>
            <person name="Springer D."/>
            <person name="Dromer F."/>
            <person name="Young S.K."/>
            <person name="Zeng Q."/>
            <person name="Gargeya S."/>
            <person name="Fitzgerald M."/>
            <person name="Abouelleil A."/>
            <person name="Alvarado L."/>
            <person name="Berlin A.M."/>
            <person name="Chapman S.B."/>
            <person name="Dewar J."/>
            <person name="Goldberg J."/>
            <person name="Griggs A."/>
            <person name="Gujja S."/>
            <person name="Hansen M."/>
            <person name="Howarth C."/>
            <person name="Imamovic A."/>
            <person name="Larimer J."/>
            <person name="McCowan C."/>
            <person name="Murphy C."/>
            <person name="Pearson M."/>
            <person name="Priest M."/>
            <person name="Roberts A."/>
            <person name="Saif S."/>
            <person name="Shea T."/>
            <person name="Sykes S."/>
            <person name="Wortman J."/>
            <person name="Nusbaum C."/>
            <person name="Birren B."/>
        </authorList>
    </citation>
    <scope>NUCLEOTIDE SEQUENCE</scope>
    <source>
        <strain evidence="4">CBS 10117</strain>
    </source>
</reference>
<evidence type="ECO:0000313" key="4">
    <source>
        <dbReference type="EMBL" id="WWC58825.1"/>
    </source>
</evidence>